<dbReference type="EMBL" id="LR031877">
    <property type="protein sequence ID" value="VDD45899.1"/>
    <property type="molecule type" value="Genomic_DNA"/>
</dbReference>
<accession>A0A3P6FU26</accession>
<name>A0A3P6FU26_BRAOL</name>
<sequence length="48" mass="5894">MFRFREVEAPTVPSPPVLVSGRWRLLQLRRRRFYLWGVKVLSVLRRRL</sequence>
<organism evidence="1">
    <name type="scientific">Brassica oleracea</name>
    <name type="common">Wild cabbage</name>
    <dbReference type="NCBI Taxonomy" id="3712"/>
    <lineage>
        <taxon>Eukaryota</taxon>
        <taxon>Viridiplantae</taxon>
        <taxon>Streptophyta</taxon>
        <taxon>Embryophyta</taxon>
        <taxon>Tracheophyta</taxon>
        <taxon>Spermatophyta</taxon>
        <taxon>Magnoliopsida</taxon>
        <taxon>eudicotyledons</taxon>
        <taxon>Gunneridae</taxon>
        <taxon>Pentapetalae</taxon>
        <taxon>rosids</taxon>
        <taxon>malvids</taxon>
        <taxon>Brassicales</taxon>
        <taxon>Brassicaceae</taxon>
        <taxon>Brassiceae</taxon>
        <taxon>Brassica</taxon>
    </lineage>
</organism>
<evidence type="ECO:0000313" key="1">
    <source>
        <dbReference type="EMBL" id="VDD45899.1"/>
    </source>
</evidence>
<dbReference type="AlphaFoldDB" id="A0A3P6FU26"/>
<protein>
    <submittedName>
        <fullName evidence="1">Uncharacterized protein</fullName>
    </submittedName>
</protein>
<reference evidence="1" key="1">
    <citation type="submission" date="2018-11" db="EMBL/GenBank/DDBJ databases">
        <authorList>
            <consortium name="Genoscope - CEA"/>
            <person name="William W."/>
        </authorList>
    </citation>
    <scope>NUCLEOTIDE SEQUENCE</scope>
</reference>
<gene>
    <name evidence="1" type="ORF">BOLC5T33446H</name>
</gene>
<proteinExistence type="predicted"/>